<feature type="transmembrane region" description="Helical" evidence="9">
    <location>
        <begin position="93"/>
        <end position="115"/>
    </location>
</feature>
<comment type="caution">
    <text evidence="10">The sequence shown here is derived from an EMBL/GenBank/DDBJ whole genome shotgun (WGS) entry which is preliminary data.</text>
</comment>
<dbReference type="Proteomes" id="UP000766336">
    <property type="component" value="Unassembled WGS sequence"/>
</dbReference>
<protein>
    <submittedName>
        <fullName evidence="10">Branched-chain amino acid ABC transporter permease</fullName>
    </submittedName>
</protein>
<feature type="transmembrane region" description="Helical" evidence="9">
    <location>
        <begin position="135"/>
        <end position="159"/>
    </location>
</feature>
<keyword evidence="11" id="KW-1185">Reference proteome</keyword>
<keyword evidence="2" id="KW-0813">Transport</keyword>
<name>A0ABS5QIC0_9PROT</name>
<keyword evidence="7 9" id="KW-0472">Membrane</keyword>
<reference evidence="10 11" key="1">
    <citation type="submission" date="2021-05" db="EMBL/GenBank/DDBJ databases">
        <title>Roseococcus sp. XZZS9, whole genome shotgun sequencing project.</title>
        <authorList>
            <person name="Zhao G."/>
            <person name="Shen L."/>
        </authorList>
    </citation>
    <scope>NUCLEOTIDE SEQUENCE [LARGE SCALE GENOMIC DNA]</scope>
    <source>
        <strain evidence="10 11">XZZS9</strain>
    </source>
</reference>
<keyword evidence="3" id="KW-1003">Cell membrane</keyword>
<evidence type="ECO:0000313" key="10">
    <source>
        <dbReference type="EMBL" id="MBS7813424.1"/>
    </source>
</evidence>
<dbReference type="InterPro" id="IPR052157">
    <property type="entry name" value="BCAA_transport_permease"/>
</dbReference>
<dbReference type="EMBL" id="JAHCDA010000005">
    <property type="protein sequence ID" value="MBS7813424.1"/>
    <property type="molecule type" value="Genomic_DNA"/>
</dbReference>
<dbReference type="Pfam" id="PF02653">
    <property type="entry name" value="BPD_transp_2"/>
    <property type="match status" value="1"/>
</dbReference>
<evidence type="ECO:0000256" key="5">
    <source>
        <dbReference type="ARBA" id="ARBA00022970"/>
    </source>
</evidence>
<evidence type="ECO:0000256" key="3">
    <source>
        <dbReference type="ARBA" id="ARBA00022475"/>
    </source>
</evidence>
<accession>A0ABS5QIC0</accession>
<comment type="subcellular location">
    <subcellularLocation>
        <location evidence="1">Cell membrane</location>
        <topology evidence="1">Multi-pass membrane protein</topology>
    </subcellularLocation>
</comment>
<organism evidence="10 11">
    <name type="scientific">Roseococcus pinisoli</name>
    <dbReference type="NCBI Taxonomy" id="2835040"/>
    <lineage>
        <taxon>Bacteria</taxon>
        <taxon>Pseudomonadati</taxon>
        <taxon>Pseudomonadota</taxon>
        <taxon>Alphaproteobacteria</taxon>
        <taxon>Acetobacterales</taxon>
        <taxon>Roseomonadaceae</taxon>
        <taxon>Roseococcus</taxon>
    </lineage>
</organism>
<evidence type="ECO:0000256" key="9">
    <source>
        <dbReference type="SAM" id="Phobius"/>
    </source>
</evidence>
<proteinExistence type="inferred from homology"/>
<comment type="similarity">
    <text evidence="8">Belongs to the binding-protein-dependent transport system permease family. LivHM subfamily.</text>
</comment>
<feature type="transmembrane region" description="Helical" evidence="9">
    <location>
        <begin position="188"/>
        <end position="210"/>
    </location>
</feature>
<dbReference type="PANTHER" id="PTHR11795:SF445">
    <property type="entry name" value="AMINO ACID ABC TRANSPORTER PERMEASE PROTEIN"/>
    <property type="match status" value="1"/>
</dbReference>
<keyword evidence="6 9" id="KW-1133">Transmembrane helix</keyword>
<sequence>MLFLQLLLQGLQVGALYALTAAGFALIFGATRIFHFAHGSAFTLAGYTFLFTSQAGWPWYLGGLASVGVATLFGIGIYWFVYRPIQRHEGSFFTVFVAAFGVGIVVQNLVGMFAGRGFASVDTPLSRATEVLPDVYLAQVFWVAIGLSLVLFLLLTLFLTRHHAGVALRALHQNPDLLRAYGLSSTKLSLLAFAVGSALVAPAAMLTAMTSGLNEAIGHHVMLISMAATIVGGVGSLRGAALAGLMLGVAEAVALSFVDTQWAEAVSFLVLFAFIIFRPSGIFGIAQAR</sequence>
<dbReference type="CDD" id="cd06582">
    <property type="entry name" value="TM_PBP1_LivH_like"/>
    <property type="match status" value="1"/>
</dbReference>
<keyword evidence="5" id="KW-0029">Amino-acid transport</keyword>
<evidence type="ECO:0000256" key="6">
    <source>
        <dbReference type="ARBA" id="ARBA00022989"/>
    </source>
</evidence>
<evidence type="ECO:0000256" key="4">
    <source>
        <dbReference type="ARBA" id="ARBA00022692"/>
    </source>
</evidence>
<evidence type="ECO:0000256" key="7">
    <source>
        <dbReference type="ARBA" id="ARBA00023136"/>
    </source>
</evidence>
<evidence type="ECO:0000256" key="1">
    <source>
        <dbReference type="ARBA" id="ARBA00004651"/>
    </source>
</evidence>
<dbReference type="InterPro" id="IPR001851">
    <property type="entry name" value="ABC_transp_permease"/>
</dbReference>
<feature type="transmembrane region" description="Helical" evidence="9">
    <location>
        <begin position="57"/>
        <end position="81"/>
    </location>
</feature>
<evidence type="ECO:0000256" key="2">
    <source>
        <dbReference type="ARBA" id="ARBA00022448"/>
    </source>
</evidence>
<dbReference type="PANTHER" id="PTHR11795">
    <property type="entry name" value="BRANCHED-CHAIN AMINO ACID TRANSPORT SYSTEM PERMEASE PROTEIN LIVH"/>
    <property type="match status" value="1"/>
</dbReference>
<feature type="transmembrane region" description="Helical" evidence="9">
    <location>
        <begin position="241"/>
        <end position="259"/>
    </location>
</feature>
<evidence type="ECO:0000256" key="8">
    <source>
        <dbReference type="ARBA" id="ARBA00037998"/>
    </source>
</evidence>
<keyword evidence="4 9" id="KW-0812">Transmembrane</keyword>
<gene>
    <name evidence="10" type="ORF">KHU32_20965</name>
</gene>
<dbReference type="RefSeq" id="WP_213672131.1">
    <property type="nucleotide sequence ID" value="NZ_JAHCDA010000005.1"/>
</dbReference>
<feature type="transmembrane region" description="Helical" evidence="9">
    <location>
        <begin position="265"/>
        <end position="286"/>
    </location>
</feature>
<evidence type="ECO:0000313" key="11">
    <source>
        <dbReference type="Proteomes" id="UP000766336"/>
    </source>
</evidence>
<feature type="transmembrane region" description="Helical" evidence="9">
    <location>
        <begin position="6"/>
        <end position="26"/>
    </location>
</feature>